<dbReference type="EMBL" id="CP092868">
    <property type="protein sequence ID" value="UYV69110.1"/>
    <property type="molecule type" value="Genomic_DNA"/>
</dbReference>
<evidence type="ECO:0000313" key="2">
    <source>
        <dbReference type="Proteomes" id="UP001235939"/>
    </source>
</evidence>
<reference evidence="1 2" key="1">
    <citation type="submission" date="2022-01" db="EMBL/GenBank/DDBJ databases">
        <title>A chromosomal length assembly of Cordylochernes scorpioides.</title>
        <authorList>
            <person name="Zeh D."/>
            <person name="Zeh J."/>
        </authorList>
    </citation>
    <scope>NUCLEOTIDE SEQUENCE [LARGE SCALE GENOMIC DNA]</scope>
    <source>
        <strain evidence="1">IN4F17</strain>
        <tissue evidence="1">Whole Body</tissue>
    </source>
</reference>
<accession>A0ABY6KNG1</accession>
<keyword evidence="2" id="KW-1185">Reference proteome</keyword>
<dbReference type="InterPro" id="IPR050951">
    <property type="entry name" value="Retrovirus_Pol_polyprotein"/>
</dbReference>
<name>A0ABY6KNG1_9ARAC</name>
<dbReference type="Gene3D" id="3.30.420.10">
    <property type="entry name" value="Ribonuclease H-like superfamily/Ribonuclease H"/>
    <property type="match status" value="1"/>
</dbReference>
<organism evidence="1 2">
    <name type="scientific">Cordylochernes scorpioides</name>
    <dbReference type="NCBI Taxonomy" id="51811"/>
    <lineage>
        <taxon>Eukaryota</taxon>
        <taxon>Metazoa</taxon>
        <taxon>Ecdysozoa</taxon>
        <taxon>Arthropoda</taxon>
        <taxon>Chelicerata</taxon>
        <taxon>Arachnida</taxon>
        <taxon>Pseudoscorpiones</taxon>
        <taxon>Cheliferoidea</taxon>
        <taxon>Chernetidae</taxon>
        <taxon>Cordylochernes</taxon>
    </lineage>
</organism>
<gene>
    <name evidence="1" type="ORF">LAZ67_6002448</name>
</gene>
<dbReference type="Proteomes" id="UP001235939">
    <property type="component" value="Chromosome 06"/>
</dbReference>
<protein>
    <submittedName>
        <fullName evidence="1">K02A2.6-like</fullName>
    </submittedName>
</protein>
<dbReference type="InterPro" id="IPR012337">
    <property type="entry name" value="RNaseH-like_sf"/>
</dbReference>
<proteinExistence type="predicted"/>
<sequence>MCVCGIQHLKSAPYYPATNGLAERFVQTSKIYLRSINNEGLNKSLANFLFTYRSVQQSSTKEAPAVLFLKRMPKSRWNLLRPKFESKAKLGKKTFPEFEVSEDALVRDHFGPNRWIEGEITEKLGKCFYRILLRDKRVWRRHAGQIRKNSTLPCPDPEVFLPTPLNVQRNNEEIPLDKTATSSSR</sequence>
<dbReference type="PANTHER" id="PTHR37984">
    <property type="entry name" value="PROTEIN CBG26694"/>
    <property type="match status" value="1"/>
</dbReference>
<dbReference type="PANTHER" id="PTHR37984:SF5">
    <property type="entry name" value="PROTEIN NYNRIN-LIKE"/>
    <property type="match status" value="1"/>
</dbReference>
<dbReference type="SUPFAM" id="SSF53098">
    <property type="entry name" value="Ribonuclease H-like"/>
    <property type="match status" value="1"/>
</dbReference>
<dbReference type="InterPro" id="IPR036397">
    <property type="entry name" value="RNaseH_sf"/>
</dbReference>
<evidence type="ECO:0000313" key="1">
    <source>
        <dbReference type="EMBL" id="UYV69110.1"/>
    </source>
</evidence>